<name>A0A0R3M273_9BRAD</name>
<dbReference type="EMBL" id="LLXZ01000039">
    <property type="protein sequence ID" value="KRR12095.1"/>
    <property type="molecule type" value="Genomic_DNA"/>
</dbReference>
<accession>A0A0R3M273</accession>
<dbReference type="Proteomes" id="UP000050863">
    <property type="component" value="Unassembled WGS sequence"/>
</dbReference>
<dbReference type="AlphaFoldDB" id="A0A0R3M273"/>
<proteinExistence type="predicted"/>
<evidence type="ECO:0000313" key="1">
    <source>
        <dbReference type="EMBL" id="KRR12095.1"/>
    </source>
</evidence>
<protein>
    <submittedName>
        <fullName evidence="1">Uncharacterized protein</fullName>
    </submittedName>
</protein>
<reference evidence="1 2" key="1">
    <citation type="submission" date="2014-03" db="EMBL/GenBank/DDBJ databases">
        <title>Bradyrhizobium valentinum sp. nov., isolated from effective nodules of Lupinus mariae-josephae, a lupine endemic of basic-lime soils in Eastern Spain.</title>
        <authorList>
            <person name="Duran D."/>
            <person name="Rey L."/>
            <person name="Navarro A."/>
            <person name="Busquets A."/>
            <person name="Imperial J."/>
            <person name="Ruiz-Argueso T."/>
        </authorList>
    </citation>
    <scope>NUCLEOTIDE SEQUENCE [LARGE SCALE GENOMIC DNA]</scope>
    <source>
        <strain evidence="1 2">PAC68</strain>
    </source>
</reference>
<sequence length="155" mass="16383">MLRLKVLVSVVPLAIVALFARSEFLGGPRPCIEIAGTSVQIAALSWEAHHHVSFTSDPSRATVRVQIADSAEAADFAVIDDIDTAEAGACESNTPPRLVAISRKPSGSDPVIYLSRDGPADYSIFVSSKTFSLLDAAALLVGARGERHRIQAASL</sequence>
<dbReference type="RefSeq" id="WP_057834483.1">
    <property type="nucleotide sequence ID" value="NZ_LLXZ01000039.1"/>
</dbReference>
<dbReference type="STRING" id="280332.CQ12_22920"/>
<organism evidence="1 2">
    <name type="scientific">Bradyrhizobium jicamae</name>
    <dbReference type="NCBI Taxonomy" id="280332"/>
    <lineage>
        <taxon>Bacteria</taxon>
        <taxon>Pseudomonadati</taxon>
        <taxon>Pseudomonadota</taxon>
        <taxon>Alphaproteobacteria</taxon>
        <taxon>Hyphomicrobiales</taxon>
        <taxon>Nitrobacteraceae</taxon>
        <taxon>Bradyrhizobium</taxon>
    </lineage>
</organism>
<gene>
    <name evidence="1" type="ORF">CQ12_22920</name>
</gene>
<evidence type="ECO:0000313" key="2">
    <source>
        <dbReference type="Proteomes" id="UP000050863"/>
    </source>
</evidence>
<comment type="caution">
    <text evidence="1">The sequence shown here is derived from an EMBL/GenBank/DDBJ whole genome shotgun (WGS) entry which is preliminary data.</text>
</comment>
<keyword evidence="2" id="KW-1185">Reference proteome</keyword>